<dbReference type="Proteomes" id="UP001147695">
    <property type="component" value="Unassembled WGS sequence"/>
</dbReference>
<organism evidence="1 2">
    <name type="scientific">Penicillium brevicompactum</name>
    <dbReference type="NCBI Taxonomy" id="5074"/>
    <lineage>
        <taxon>Eukaryota</taxon>
        <taxon>Fungi</taxon>
        <taxon>Dikarya</taxon>
        <taxon>Ascomycota</taxon>
        <taxon>Pezizomycotina</taxon>
        <taxon>Eurotiomycetes</taxon>
        <taxon>Eurotiomycetidae</taxon>
        <taxon>Eurotiales</taxon>
        <taxon>Aspergillaceae</taxon>
        <taxon>Penicillium</taxon>
    </lineage>
</organism>
<reference evidence="1" key="2">
    <citation type="journal article" date="2023" name="IMA Fungus">
        <title>Comparative genomic study of the Penicillium genus elucidates a diverse pangenome and 15 lateral gene transfer events.</title>
        <authorList>
            <person name="Petersen C."/>
            <person name="Sorensen T."/>
            <person name="Nielsen M.R."/>
            <person name="Sondergaard T.E."/>
            <person name="Sorensen J.L."/>
            <person name="Fitzpatrick D.A."/>
            <person name="Frisvad J.C."/>
            <person name="Nielsen K.L."/>
        </authorList>
    </citation>
    <scope>NUCLEOTIDE SEQUENCE</scope>
    <source>
        <strain evidence="1">IBT 35673</strain>
    </source>
</reference>
<evidence type="ECO:0000313" key="1">
    <source>
        <dbReference type="EMBL" id="KAJ5328733.1"/>
    </source>
</evidence>
<gene>
    <name evidence="1" type="ORF">N7452_009123</name>
</gene>
<accession>A0A9W9QB13</accession>
<reference evidence="1" key="1">
    <citation type="submission" date="2022-12" db="EMBL/GenBank/DDBJ databases">
        <authorList>
            <person name="Petersen C."/>
        </authorList>
    </citation>
    <scope>NUCLEOTIDE SEQUENCE</scope>
    <source>
        <strain evidence="1">IBT 35673</strain>
    </source>
</reference>
<proteinExistence type="predicted"/>
<dbReference type="InterPro" id="IPR025332">
    <property type="entry name" value="DUF4238"/>
</dbReference>
<dbReference type="Pfam" id="PF14022">
    <property type="entry name" value="DUF4238"/>
    <property type="match status" value="1"/>
</dbReference>
<evidence type="ECO:0008006" key="3">
    <source>
        <dbReference type="Google" id="ProtNLM"/>
    </source>
</evidence>
<sequence>MPVLTKQYHHFIPQFILKQFAYTESPTKSSGNGDGLLNLFDLQTGQFITEEVKRSCGMYNLYYMENDPKHMRIEDLFNIIETQTSQIFIKIRNAAKERLDHVNILEKDIHILFKFMILSFRRSKQYRDVMQDPYRENDFMFQRLFEASRKEGQSSDPGEVWLEQILYLLKASHEDLLADAEHPSDSISKPSARTYKHFVENYALQIWHAADGYEFFLNESLCDYEGDTQSFLGAEITDHGPQLMWMTTDDMIHAILPISPALAVVFCDESRCWESPFADARIRHDKTYPQNSLLVKAPHKDIVTGQVPARRKGRKRWPATVDWRVSIGKLSQQHHQVIASYSLSHARSIIIFNSRARFEKARKELELFAKQREEVWTTQGIRYGQKNGQQPSHETTELSPERLNRMVDNHISALDEVLHITRVTQEIPPRSKENTCNFWFAFKAILSLVAAKAGSPEAMPIMHPALLAGLESLYPPKKPEHKDLIIMDFVEFLDYGMSEATFAQFTSEIEQTISEWITKFSFLAPELEKYEELFGLVLGTMTPKDNGPEQSYPPADDLHRRPCFKAIFGAAQTFDILRWMFEERQDILATFVQRCSVPLKDTRPNLIRMRARR</sequence>
<comment type="caution">
    <text evidence="1">The sequence shown here is derived from an EMBL/GenBank/DDBJ whole genome shotgun (WGS) entry which is preliminary data.</text>
</comment>
<dbReference type="EMBL" id="JAPZBQ010000005">
    <property type="protein sequence ID" value="KAJ5328733.1"/>
    <property type="molecule type" value="Genomic_DNA"/>
</dbReference>
<name>A0A9W9QB13_PENBR</name>
<dbReference type="AlphaFoldDB" id="A0A9W9QB13"/>
<protein>
    <recommendedName>
        <fullName evidence="3">DUF4238 domain-containing protein</fullName>
    </recommendedName>
</protein>
<evidence type="ECO:0000313" key="2">
    <source>
        <dbReference type="Proteomes" id="UP001147695"/>
    </source>
</evidence>